<reference evidence="2 3" key="1">
    <citation type="journal article" date="2015" name="Genome Biol. Evol.">
        <title>Phylogenomic analyses indicate that early fungi evolved digesting cell walls of algal ancestors of land plants.</title>
        <authorList>
            <person name="Chang Y."/>
            <person name="Wang S."/>
            <person name="Sekimoto S."/>
            <person name="Aerts A.L."/>
            <person name="Choi C."/>
            <person name="Clum A."/>
            <person name="LaButti K.M."/>
            <person name="Lindquist E.A."/>
            <person name="Yee Ngan C."/>
            <person name="Ohm R.A."/>
            <person name="Salamov A.A."/>
            <person name="Grigoriev I.V."/>
            <person name="Spatafora J.W."/>
            <person name="Berbee M.L."/>
        </authorList>
    </citation>
    <scope>NUCLEOTIDE SEQUENCE [LARGE SCALE GENOMIC DNA]</scope>
    <source>
        <strain evidence="2 3">NRRL 28638</strain>
    </source>
</reference>
<keyword evidence="3" id="KW-1185">Reference proteome</keyword>
<name>A0A137NPY5_CONC2</name>
<organism evidence="2 3">
    <name type="scientific">Conidiobolus coronatus (strain ATCC 28846 / CBS 209.66 / NRRL 28638)</name>
    <name type="common">Delacroixia coronata</name>
    <dbReference type="NCBI Taxonomy" id="796925"/>
    <lineage>
        <taxon>Eukaryota</taxon>
        <taxon>Fungi</taxon>
        <taxon>Fungi incertae sedis</taxon>
        <taxon>Zoopagomycota</taxon>
        <taxon>Entomophthoromycotina</taxon>
        <taxon>Entomophthoromycetes</taxon>
        <taxon>Entomophthorales</taxon>
        <taxon>Ancylistaceae</taxon>
        <taxon>Conidiobolus</taxon>
    </lineage>
</organism>
<dbReference type="EMBL" id="KQ965161">
    <property type="protein sequence ID" value="KXN64807.1"/>
    <property type="molecule type" value="Genomic_DNA"/>
</dbReference>
<dbReference type="Proteomes" id="UP000070444">
    <property type="component" value="Unassembled WGS sequence"/>
</dbReference>
<evidence type="ECO:0000256" key="1">
    <source>
        <dbReference type="SAM" id="MobiDB-lite"/>
    </source>
</evidence>
<accession>A0A137NPY5</accession>
<sequence length="312" mass="35324">MSKPIIIPEAELTSVVDLEIPMEAQIASTLSPPAEAGMQTPLQHNSTKNSLRSPQTKIGILGAHSPFNPSETMALNNVFEKIFNTLDKIVTKMGIDSVTDTEHTPEPLYVSARTESKKATALKSTWWLKNINTLPKDKKERILWIEQLTNLGKVSGVTVQEVAADILGKVPQTDQAKVLGLFNNLLNLSWETLKHELEMNLLSPQYAVQCELEYYQTFQEEKEITQEWFDCLLRIGGRCRSSISQTIDRRFYDGLKYSIKEFLNTKFPDTFNRTVNELLPAANNFERGMMYNQGLEALKKRMLLTTATPKPN</sequence>
<gene>
    <name evidence="2" type="ORF">CONCODRAFT_13896</name>
</gene>
<protein>
    <recommendedName>
        <fullName evidence="4">Retrotransposon gag domain-containing protein</fullName>
    </recommendedName>
</protein>
<evidence type="ECO:0000313" key="2">
    <source>
        <dbReference type="EMBL" id="KXN64807.1"/>
    </source>
</evidence>
<evidence type="ECO:0000313" key="3">
    <source>
        <dbReference type="Proteomes" id="UP000070444"/>
    </source>
</evidence>
<proteinExistence type="predicted"/>
<feature type="region of interest" description="Disordered" evidence="1">
    <location>
        <begin position="33"/>
        <end position="52"/>
    </location>
</feature>
<dbReference type="AlphaFoldDB" id="A0A137NPY5"/>
<evidence type="ECO:0008006" key="4">
    <source>
        <dbReference type="Google" id="ProtNLM"/>
    </source>
</evidence>
<feature type="compositionally biased region" description="Polar residues" evidence="1">
    <location>
        <begin position="40"/>
        <end position="52"/>
    </location>
</feature>